<dbReference type="EMBL" id="QNRR01000014">
    <property type="protein sequence ID" value="RBP37389.1"/>
    <property type="molecule type" value="Genomic_DNA"/>
</dbReference>
<proteinExistence type="predicted"/>
<name>A0A366H5Q2_9BACT</name>
<accession>A0A366H5Q2</accession>
<comment type="caution">
    <text evidence="1">The sequence shown here is derived from an EMBL/GenBank/DDBJ whole genome shotgun (WGS) entry which is preliminary data.</text>
</comment>
<protein>
    <submittedName>
        <fullName evidence="1">Uncharacterized protein</fullName>
    </submittedName>
</protein>
<dbReference type="Proteomes" id="UP000253426">
    <property type="component" value="Unassembled WGS sequence"/>
</dbReference>
<reference evidence="1 2" key="1">
    <citation type="submission" date="2018-06" db="EMBL/GenBank/DDBJ databases">
        <title>Genomic Encyclopedia of Type Strains, Phase IV (KMG-IV): sequencing the most valuable type-strain genomes for metagenomic binning, comparative biology and taxonomic classification.</title>
        <authorList>
            <person name="Goeker M."/>
        </authorList>
    </citation>
    <scope>NUCLEOTIDE SEQUENCE [LARGE SCALE GENOMIC DNA]</scope>
    <source>
        <strain evidence="1 2">DSM 25532</strain>
    </source>
</reference>
<gene>
    <name evidence="1" type="ORF">DES53_114127</name>
</gene>
<dbReference type="AlphaFoldDB" id="A0A366H5Q2"/>
<organism evidence="1 2">
    <name type="scientific">Roseimicrobium gellanilyticum</name>
    <dbReference type="NCBI Taxonomy" id="748857"/>
    <lineage>
        <taxon>Bacteria</taxon>
        <taxon>Pseudomonadati</taxon>
        <taxon>Verrucomicrobiota</taxon>
        <taxon>Verrucomicrobiia</taxon>
        <taxon>Verrucomicrobiales</taxon>
        <taxon>Verrucomicrobiaceae</taxon>
        <taxon>Roseimicrobium</taxon>
    </lineage>
</organism>
<evidence type="ECO:0000313" key="2">
    <source>
        <dbReference type="Proteomes" id="UP000253426"/>
    </source>
</evidence>
<dbReference type="OrthoDB" id="190259at2"/>
<evidence type="ECO:0000313" key="1">
    <source>
        <dbReference type="EMBL" id="RBP37389.1"/>
    </source>
</evidence>
<sequence length="188" mass="21378">MNGTKIACVVLMMFVATIAYGTQIMHQRAKAMKEEAEMAETDCRNAATASEVASTTLTRLKYDSGDLSQFLNDWKPFIKRIQTVQEAEQVLQSLLRNSGILTVSQKFEVREHRENKMMPRFLQGTLVVEDEFSKTMNWLGELERKVPLSRVTSCRLRQGETGRQVNLELRFEIPIIDLEAPVDAPPAQ</sequence>
<keyword evidence="2" id="KW-1185">Reference proteome</keyword>
<dbReference type="RefSeq" id="WP_113961612.1">
    <property type="nucleotide sequence ID" value="NZ_QNRR01000014.1"/>
</dbReference>